<comment type="caution">
    <text evidence="1">The sequence shown here is derived from an EMBL/GenBank/DDBJ whole genome shotgun (WGS) entry which is preliminary data.</text>
</comment>
<gene>
    <name evidence="1" type="ORF">LARSCL_LOCUS14326</name>
</gene>
<dbReference type="EMBL" id="CAXIEN010000206">
    <property type="protein sequence ID" value="CAL1286576.1"/>
    <property type="molecule type" value="Genomic_DNA"/>
</dbReference>
<dbReference type="AlphaFoldDB" id="A0AAV2ARF0"/>
<dbReference type="Proteomes" id="UP001497382">
    <property type="component" value="Unassembled WGS sequence"/>
</dbReference>
<accession>A0AAV2ARF0</accession>
<organism evidence="1 2">
    <name type="scientific">Larinioides sclopetarius</name>
    <dbReference type="NCBI Taxonomy" id="280406"/>
    <lineage>
        <taxon>Eukaryota</taxon>
        <taxon>Metazoa</taxon>
        <taxon>Ecdysozoa</taxon>
        <taxon>Arthropoda</taxon>
        <taxon>Chelicerata</taxon>
        <taxon>Arachnida</taxon>
        <taxon>Araneae</taxon>
        <taxon>Araneomorphae</taxon>
        <taxon>Entelegynae</taxon>
        <taxon>Araneoidea</taxon>
        <taxon>Araneidae</taxon>
        <taxon>Larinioides</taxon>
    </lineage>
</organism>
<sequence length="37" mass="4277">MELGFWVCFCARPLPISKGYPCVLLSTPWWPFLLTGF</sequence>
<evidence type="ECO:0000313" key="1">
    <source>
        <dbReference type="EMBL" id="CAL1286576.1"/>
    </source>
</evidence>
<reference evidence="1 2" key="1">
    <citation type="submission" date="2024-04" db="EMBL/GenBank/DDBJ databases">
        <authorList>
            <person name="Rising A."/>
            <person name="Reimegard J."/>
            <person name="Sonavane S."/>
            <person name="Akerstrom W."/>
            <person name="Nylinder S."/>
            <person name="Hedman E."/>
            <person name="Kallberg Y."/>
        </authorList>
    </citation>
    <scope>NUCLEOTIDE SEQUENCE [LARGE SCALE GENOMIC DNA]</scope>
</reference>
<name>A0AAV2ARF0_9ARAC</name>
<protein>
    <submittedName>
        <fullName evidence="1">Uncharacterized protein</fullName>
    </submittedName>
</protein>
<evidence type="ECO:0000313" key="2">
    <source>
        <dbReference type="Proteomes" id="UP001497382"/>
    </source>
</evidence>
<proteinExistence type="predicted"/>
<keyword evidence="2" id="KW-1185">Reference proteome</keyword>